<evidence type="ECO:0000259" key="2">
    <source>
        <dbReference type="Pfam" id="PF03732"/>
    </source>
</evidence>
<comment type="caution">
    <text evidence="3">The sequence shown here is derived from an EMBL/GenBank/DDBJ whole genome shotgun (WGS) entry which is preliminary data.</text>
</comment>
<proteinExistence type="predicted"/>
<evidence type="ECO:0000313" key="3">
    <source>
        <dbReference type="EMBL" id="GEU75782.1"/>
    </source>
</evidence>
<reference evidence="3" key="1">
    <citation type="journal article" date="2019" name="Sci. Rep.">
        <title>Draft genome of Tanacetum cinerariifolium, the natural source of mosquito coil.</title>
        <authorList>
            <person name="Yamashiro T."/>
            <person name="Shiraishi A."/>
            <person name="Satake H."/>
            <person name="Nakayama K."/>
        </authorList>
    </citation>
    <scope>NUCLEOTIDE SEQUENCE</scope>
</reference>
<protein>
    <submittedName>
        <fullName evidence="3">Reverse transcriptase domain-containing protein</fullName>
    </submittedName>
</protein>
<evidence type="ECO:0000256" key="1">
    <source>
        <dbReference type="SAM" id="MobiDB-lite"/>
    </source>
</evidence>
<dbReference type="GO" id="GO:0003964">
    <property type="term" value="F:RNA-directed DNA polymerase activity"/>
    <property type="evidence" value="ECO:0007669"/>
    <property type="project" value="UniProtKB-KW"/>
</dbReference>
<gene>
    <name evidence="3" type="ORF">Tci_047760</name>
</gene>
<keyword evidence="3" id="KW-0695">RNA-directed DNA polymerase</keyword>
<dbReference type="InterPro" id="IPR005162">
    <property type="entry name" value="Retrotrans_gag_dom"/>
</dbReference>
<keyword evidence="3" id="KW-0548">Nucleotidyltransferase</keyword>
<accession>A0A6L2MST8</accession>
<dbReference type="Pfam" id="PF03732">
    <property type="entry name" value="Retrotrans_gag"/>
    <property type="match status" value="1"/>
</dbReference>
<feature type="region of interest" description="Disordered" evidence="1">
    <location>
        <begin position="199"/>
        <end position="226"/>
    </location>
</feature>
<dbReference type="EMBL" id="BKCJ010007149">
    <property type="protein sequence ID" value="GEU75782.1"/>
    <property type="molecule type" value="Genomic_DNA"/>
</dbReference>
<dbReference type="PANTHER" id="PTHR33223">
    <property type="entry name" value="CCHC-TYPE DOMAIN-CONTAINING PROTEIN"/>
    <property type="match status" value="1"/>
</dbReference>
<dbReference type="PANTHER" id="PTHR33223:SF6">
    <property type="entry name" value="CCHC-TYPE DOMAIN-CONTAINING PROTEIN"/>
    <property type="match status" value="1"/>
</dbReference>
<name>A0A6L2MST8_TANCI</name>
<sequence length="411" mass="47582">MFPYGNKNADAIKLKLFPSSLFGDAKVWFNELSPGVITTWEEMRRAFVSRFFPPAMLDRLMREIRGFTQNPHESLVDAWLHEATQAMLGARGILLYKTHNEAHQLLKDRTYAIVVEDHTHRQSVMTKQWEDPRKKKLTMLMKDIQEEDIEETPKVEIPDIGEIVNQETITEIQNLSGKKYDPPVNPNDKTTVIHDDTDEEANEAKKEEVPSFSKQNKSDPLPLKAYKPKIPYPQRLRKEKMEERYAKFINLIKEIRINVPLVDVLASMPNYGKFLKDLVSNKSKMEQISAAFLNEECSTIIQNKLPPKLGVGDDRNTFLINKSMQHSHYNDDTCLRIDVIDEVTEEKLDALLDDSEPLMSMSEKINGTSLDKEFEEFMVVDVEEIPKQEEEAEDNFKELPLEEKLRIKTSI</sequence>
<keyword evidence="3" id="KW-0808">Transferase</keyword>
<organism evidence="3">
    <name type="scientific">Tanacetum cinerariifolium</name>
    <name type="common">Dalmatian daisy</name>
    <name type="synonym">Chrysanthemum cinerariifolium</name>
    <dbReference type="NCBI Taxonomy" id="118510"/>
    <lineage>
        <taxon>Eukaryota</taxon>
        <taxon>Viridiplantae</taxon>
        <taxon>Streptophyta</taxon>
        <taxon>Embryophyta</taxon>
        <taxon>Tracheophyta</taxon>
        <taxon>Spermatophyta</taxon>
        <taxon>Magnoliopsida</taxon>
        <taxon>eudicotyledons</taxon>
        <taxon>Gunneridae</taxon>
        <taxon>Pentapetalae</taxon>
        <taxon>asterids</taxon>
        <taxon>campanulids</taxon>
        <taxon>Asterales</taxon>
        <taxon>Asteraceae</taxon>
        <taxon>Asteroideae</taxon>
        <taxon>Anthemideae</taxon>
        <taxon>Anthemidinae</taxon>
        <taxon>Tanacetum</taxon>
    </lineage>
</organism>
<feature type="domain" description="Retrotransposon gag" evidence="2">
    <location>
        <begin position="15"/>
        <end position="79"/>
    </location>
</feature>
<dbReference type="AlphaFoldDB" id="A0A6L2MST8"/>